<organism evidence="2 3">
    <name type="scientific">Fictibacillus terranigra</name>
    <dbReference type="NCBI Taxonomy" id="3058424"/>
    <lineage>
        <taxon>Bacteria</taxon>
        <taxon>Bacillati</taxon>
        <taxon>Bacillota</taxon>
        <taxon>Bacilli</taxon>
        <taxon>Bacillales</taxon>
        <taxon>Fictibacillaceae</taxon>
        <taxon>Fictibacillus</taxon>
    </lineage>
</organism>
<sequence length="123" mass="13748">MDEFWKADEAESMKIKGESLSQQFYAMKEAPSRLKSTLENQNFLQETAPYLEKLALYGAAGEAAAGMVLMEHQRLTAEAQEQRVILEGLMKKIKNIPQKLSISTMDSFLHRALSGPDFAPPGQ</sequence>
<dbReference type="Proteomes" id="UP001168694">
    <property type="component" value="Unassembled WGS sequence"/>
</dbReference>
<proteinExistence type="predicted"/>
<comment type="caution">
    <text evidence="2">The sequence shown here is derived from an EMBL/GenBank/DDBJ whole genome shotgun (WGS) entry which is preliminary data.</text>
</comment>
<dbReference type="Gene3D" id="1.20.58.460">
    <property type="entry name" value="Hyaluronidase post-catalytic domain-like"/>
    <property type="match status" value="1"/>
</dbReference>
<dbReference type="SUPFAM" id="SSF140657">
    <property type="entry name" value="Hyaluronidase post-catalytic domain-like"/>
    <property type="match status" value="1"/>
</dbReference>
<accession>A0ABT8E1C4</accession>
<dbReference type="EMBL" id="JAUHLN010000001">
    <property type="protein sequence ID" value="MDN4071692.1"/>
    <property type="molecule type" value="Genomic_DNA"/>
</dbReference>
<dbReference type="Pfam" id="PF21774">
    <property type="entry name" value="NagJ_C"/>
    <property type="match status" value="1"/>
</dbReference>
<evidence type="ECO:0000313" key="3">
    <source>
        <dbReference type="Proteomes" id="UP001168694"/>
    </source>
</evidence>
<evidence type="ECO:0000259" key="1">
    <source>
        <dbReference type="Pfam" id="PF21774"/>
    </source>
</evidence>
<keyword evidence="3" id="KW-1185">Reference proteome</keyword>
<feature type="domain" description="NagJ-like helical" evidence="1">
    <location>
        <begin position="1"/>
        <end position="109"/>
    </location>
</feature>
<evidence type="ECO:0000313" key="2">
    <source>
        <dbReference type="EMBL" id="MDN4071692.1"/>
    </source>
</evidence>
<protein>
    <recommendedName>
        <fullName evidence="1">NagJ-like helical domain-containing protein</fullName>
    </recommendedName>
</protein>
<gene>
    <name evidence="2" type="ORF">QYF49_01425</name>
</gene>
<reference evidence="2" key="1">
    <citation type="submission" date="2023-06" db="EMBL/GenBank/DDBJ databases">
        <title>Draft Genome Sequences of Representative Paenibacillus Polymyxa, Bacillus cereus, Fictibacillus sp., and Brevibacillus agri Strains Isolated from Amazonian Dark Earth.</title>
        <authorList>
            <person name="Pellegrinetti T.A."/>
            <person name="Cunha I.C.M."/>
            <person name="Chaves M.G."/>
            <person name="Freitas A.S."/>
            <person name="Silva A.V.R."/>
            <person name="Tsai S.M."/>
            <person name="Mendes L.W."/>
        </authorList>
    </citation>
    <scope>NUCLEOTIDE SEQUENCE</scope>
    <source>
        <strain evidence="2">CENA-BCM004</strain>
    </source>
</reference>
<dbReference type="InterPro" id="IPR049019">
    <property type="entry name" value="NagJ-like_helical"/>
</dbReference>
<name>A0ABT8E1C4_9BACL</name>